<proteinExistence type="inferred from homology"/>
<feature type="transmembrane region" description="Helical" evidence="7">
    <location>
        <begin position="188"/>
        <end position="207"/>
    </location>
</feature>
<evidence type="ECO:0000256" key="5">
    <source>
        <dbReference type="ARBA" id="ARBA00022989"/>
    </source>
</evidence>
<reference evidence="8 9" key="1">
    <citation type="submission" date="2023-01" db="EMBL/GenBank/DDBJ databases">
        <title>Analysis of 21 Apiospora genomes using comparative genomics revels a genus with tremendous synthesis potential of carbohydrate active enzymes and secondary metabolites.</title>
        <authorList>
            <person name="Sorensen T."/>
        </authorList>
    </citation>
    <scope>NUCLEOTIDE SEQUENCE [LARGE SCALE GENOMIC DNA]</scope>
    <source>
        <strain evidence="8 9">CBS 20057</strain>
    </source>
</reference>
<evidence type="ECO:0000256" key="7">
    <source>
        <dbReference type="SAM" id="Phobius"/>
    </source>
</evidence>
<evidence type="ECO:0000313" key="9">
    <source>
        <dbReference type="Proteomes" id="UP001396898"/>
    </source>
</evidence>
<dbReference type="SUPFAM" id="SSF103473">
    <property type="entry name" value="MFS general substrate transporter"/>
    <property type="match status" value="1"/>
</dbReference>
<dbReference type="PANTHER" id="PTHR23501:SF12">
    <property type="entry name" value="MAJOR FACILITATOR SUPERFAMILY (MFS) PROFILE DOMAIN-CONTAINING PROTEIN-RELATED"/>
    <property type="match status" value="1"/>
</dbReference>
<feature type="transmembrane region" description="Helical" evidence="7">
    <location>
        <begin position="258"/>
        <end position="275"/>
    </location>
</feature>
<keyword evidence="3" id="KW-0813">Transport</keyword>
<feature type="transmembrane region" description="Helical" evidence="7">
    <location>
        <begin position="162"/>
        <end position="182"/>
    </location>
</feature>
<name>A0ABR1T239_9PEZI</name>
<dbReference type="Proteomes" id="UP001396898">
    <property type="component" value="Unassembled WGS sequence"/>
</dbReference>
<evidence type="ECO:0000313" key="8">
    <source>
        <dbReference type="EMBL" id="KAK8040652.1"/>
    </source>
</evidence>
<dbReference type="Gene3D" id="1.20.1250.20">
    <property type="entry name" value="MFS general substrate transporter like domains"/>
    <property type="match status" value="1"/>
</dbReference>
<feature type="transmembrane region" description="Helical" evidence="7">
    <location>
        <begin position="127"/>
        <end position="150"/>
    </location>
</feature>
<comment type="subcellular location">
    <subcellularLocation>
        <location evidence="1">Membrane</location>
        <topology evidence="1">Multi-pass membrane protein</topology>
    </subcellularLocation>
</comment>
<gene>
    <name evidence="8" type="ORF">PG991_000440</name>
</gene>
<feature type="transmembrane region" description="Helical" evidence="7">
    <location>
        <begin position="426"/>
        <end position="446"/>
    </location>
</feature>
<feature type="transmembrane region" description="Helical" evidence="7">
    <location>
        <begin position="70"/>
        <end position="90"/>
    </location>
</feature>
<comment type="caution">
    <text evidence="8">The sequence shown here is derived from an EMBL/GenBank/DDBJ whole genome shotgun (WGS) entry which is preliminary data.</text>
</comment>
<feature type="transmembrane region" description="Helical" evidence="7">
    <location>
        <begin position="102"/>
        <end position="121"/>
    </location>
</feature>
<evidence type="ECO:0000256" key="6">
    <source>
        <dbReference type="ARBA" id="ARBA00023136"/>
    </source>
</evidence>
<keyword evidence="6 7" id="KW-0472">Membrane</keyword>
<protein>
    <recommendedName>
        <fullName evidence="10">Major facilitator superfamily (MFS) profile domain-containing protein</fullName>
    </recommendedName>
</protein>
<evidence type="ECO:0000256" key="1">
    <source>
        <dbReference type="ARBA" id="ARBA00004141"/>
    </source>
</evidence>
<dbReference type="InterPro" id="IPR011701">
    <property type="entry name" value="MFS"/>
</dbReference>
<evidence type="ECO:0008006" key="10">
    <source>
        <dbReference type="Google" id="ProtNLM"/>
    </source>
</evidence>
<dbReference type="Pfam" id="PF07690">
    <property type="entry name" value="MFS_1"/>
    <property type="match status" value="1"/>
</dbReference>
<keyword evidence="5 7" id="KW-1133">Transmembrane helix</keyword>
<evidence type="ECO:0000256" key="3">
    <source>
        <dbReference type="ARBA" id="ARBA00022448"/>
    </source>
</evidence>
<sequence length="461" mass="49502">MHVSMPSSRYFFEKSPGVFISRANLIAQTPEEELEADKILQLASGEGGEYGVYYDPSCEANLCRGKIAEWQWVLVHLSCCISTLLAAPLLRHFMDMVDLRRFRVSAAFLFLAGSLVAGTATKIEILIVGRVLTGVAIAGLQMSLITYNTLLATPRELSRLHLASGLGYAIGLVLGASTVMFFTMWRWVFFLGGIMAVIVAVLAALSYPSVTIQPEDKMLRAMADIDWIGAIDHSLSFVLFDAAFLLSGSKWAWDSVQVISIWVAIIVLFVFSSIQHGPTLQAVRRPAVLYLCGGICVSAGSGGLMWITAHTPPGIVIGLSCLLGSSLGLMSGLSMPVLEANLPSYLRNGVSIGLVTVTHTFTTLPLALSGCVYLNRGYHNLLEASGGMEIPSTEIQQALAGLRSPLLNLGMSEIPISAMKAASASIMDVFAIGIAAGVTMMVAAFIDGFRPWPLHIPDQEN</sequence>
<feature type="transmembrane region" description="Helical" evidence="7">
    <location>
        <begin position="287"/>
        <end position="309"/>
    </location>
</feature>
<dbReference type="EMBL" id="JAQQWI010000001">
    <property type="protein sequence ID" value="KAK8040652.1"/>
    <property type="molecule type" value="Genomic_DNA"/>
</dbReference>
<evidence type="ECO:0000256" key="4">
    <source>
        <dbReference type="ARBA" id="ARBA00022692"/>
    </source>
</evidence>
<dbReference type="PANTHER" id="PTHR23501">
    <property type="entry name" value="MAJOR FACILITATOR SUPERFAMILY"/>
    <property type="match status" value="1"/>
</dbReference>
<accession>A0ABR1T239</accession>
<comment type="similarity">
    <text evidence="2">Belongs to the major facilitator superfamily. TCR/Tet family.</text>
</comment>
<keyword evidence="4 7" id="KW-0812">Transmembrane</keyword>
<evidence type="ECO:0000256" key="2">
    <source>
        <dbReference type="ARBA" id="ARBA00007520"/>
    </source>
</evidence>
<organism evidence="8 9">
    <name type="scientific">Apiospora marii</name>
    <dbReference type="NCBI Taxonomy" id="335849"/>
    <lineage>
        <taxon>Eukaryota</taxon>
        <taxon>Fungi</taxon>
        <taxon>Dikarya</taxon>
        <taxon>Ascomycota</taxon>
        <taxon>Pezizomycotina</taxon>
        <taxon>Sordariomycetes</taxon>
        <taxon>Xylariomycetidae</taxon>
        <taxon>Amphisphaeriales</taxon>
        <taxon>Apiosporaceae</taxon>
        <taxon>Apiospora</taxon>
    </lineage>
</organism>
<keyword evidence="9" id="KW-1185">Reference proteome</keyword>
<dbReference type="InterPro" id="IPR036259">
    <property type="entry name" value="MFS_trans_sf"/>
</dbReference>